<evidence type="ECO:0000256" key="7">
    <source>
        <dbReference type="PIRSR" id="PIRSR601548-11"/>
    </source>
</evidence>
<keyword evidence="13" id="KW-0482">Metalloprotease</keyword>
<dbReference type="Pfam" id="PF01401">
    <property type="entry name" value="Peptidase_M2"/>
    <property type="match status" value="1"/>
</dbReference>
<feature type="transmembrane region" description="Helical" evidence="15">
    <location>
        <begin position="597"/>
        <end position="615"/>
    </location>
</feature>
<dbReference type="GO" id="GO:0005886">
    <property type="term" value="C:plasma membrane"/>
    <property type="evidence" value="ECO:0007669"/>
    <property type="project" value="TreeGrafter"/>
</dbReference>
<feature type="active site" description="Proton acceptor 1" evidence="5">
    <location>
        <position position="334"/>
    </location>
</feature>
<evidence type="ECO:0000313" key="17">
    <source>
        <dbReference type="WBParaSite" id="maker-uti_cns_0003284-snap-gene-0.6-mRNA-1"/>
    </source>
</evidence>
<evidence type="ECO:0000256" key="5">
    <source>
        <dbReference type="PIRSR" id="PIRSR601548-1"/>
    </source>
</evidence>
<dbReference type="GO" id="GO:0008241">
    <property type="term" value="F:peptidyl-dipeptidase activity"/>
    <property type="evidence" value="ECO:0007669"/>
    <property type="project" value="InterPro"/>
</dbReference>
<keyword evidence="13" id="KW-0645">Protease</keyword>
<accession>A0A1I8GVA0</accession>
<feature type="disulfide bond" evidence="10">
    <location>
        <begin position="488"/>
        <end position="500"/>
    </location>
</feature>
<evidence type="ECO:0000256" key="1">
    <source>
        <dbReference type="ARBA" id="ARBA00008139"/>
    </source>
</evidence>
<evidence type="ECO:0000256" key="3">
    <source>
        <dbReference type="ARBA" id="ARBA00023157"/>
    </source>
</evidence>
<dbReference type="PROSITE" id="PS52011">
    <property type="entry name" value="PEPTIDASE_M2"/>
    <property type="match status" value="1"/>
</dbReference>
<evidence type="ECO:0000256" key="8">
    <source>
        <dbReference type="PIRSR" id="PIRSR601548-2"/>
    </source>
</evidence>
<evidence type="ECO:0000256" key="13">
    <source>
        <dbReference type="RuleBase" id="RU361144"/>
    </source>
</evidence>
<keyword evidence="2" id="KW-0732">Signal</keyword>
<dbReference type="Proteomes" id="UP000095280">
    <property type="component" value="Unplaced"/>
</dbReference>
<evidence type="ECO:0000256" key="11">
    <source>
        <dbReference type="PIRSR" id="PIRSR601548-8"/>
    </source>
</evidence>
<feature type="active site" description="Proton acceptor 2" evidence="7">
    <location>
        <position position="334"/>
    </location>
</feature>
<feature type="binding site" evidence="8">
    <location>
        <position position="167"/>
    </location>
    <ligand>
        <name>chloride</name>
        <dbReference type="ChEBI" id="CHEBI:17996"/>
        <label>1</label>
    </ligand>
</feature>
<feature type="disulfide bond" evidence="10">
    <location>
        <begin position="301"/>
        <end position="320"/>
    </location>
</feature>
<comment type="similarity">
    <text evidence="1 12 13">Belongs to the peptidase M2 family.</text>
</comment>
<feature type="binding site" evidence="9">
    <location>
        <position position="337"/>
    </location>
    <ligand>
        <name>Zn(2+)</name>
        <dbReference type="ChEBI" id="CHEBI:29105"/>
        <label>1</label>
        <note>catalytic</note>
    </ligand>
</feature>
<feature type="glycosylation site" description="N-linked (GlcNAc...) (complex) asparagine" evidence="6">
    <location>
        <position position="49"/>
    </location>
</feature>
<dbReference type="InterPro" id="IPR001548">
    <property type="entry name" value="Peptidase_M2"/>
</dbReference>
<name>A0A1I8GVA0_9PLAT</name>
<dbReference type="EC" id="3.4.-.-" evidence="13"/>
<keyword evidence="15" id="KW-1133">Transmembrane helix</keyword>
<organism evidence="16 17">
    <name type="scientific">Macrostomum lignano</name>
    <dbReference type="NCBI Taxonomy" id="282301"/>
    <lineage>
        <taxon>Eukaryota</taxon>
        <taxon>Metazoa</taxon>
        <taxon>Spiralia</taxon>
        <taxon>Lophotrochozoa</taxon>
        <taxon>Platyhelminthes</taxon>
        <taxon>Rhabditophora</taxon>
        <taxon>Macrostomorpha</taxon>
        <taxon>Macrostomida</taxon>
        <taxon>Macrostomidae</taxon>
        <taxon>Macrostomum</taxon>
    </lineage>
</organism>
<sequence length="617" mass="70990">MHEAAWTAQVGLSPGNQSEKAENLTDYGEFRRMKRLEMDQLFDWRNFRNETLRRLFSKAADIGFSVLNDTEKRTLRNKLISQMSNVYRLATVEDPSTKQKIPYSPNVSNLMSDVQVSEEAKRLLWTRWQDATGRRVRQAYQQYVELTRELSVEAGFDNYAQYWQSSYEPKPGQDFEKLMSDLLLAVMPLYKELHAYVRHALKKRYGEEIFPPTGHIPAHILGHMSGARWSDLISISQPFPDEPKIDITREMKEQVRRALYSSACIRVSENFFASLGLGKMTDTFWEKSMMEKPPGRSEILCQASAWDFYTNRGDFRIRQCTSVDVHFLTVTHHEMGHVQYFMQYEHQNVLFRRGGNPGFHEAIGDTIALSVMTPSYLRMIGLLKAGNKSKEFYANLLYLVALKEIAILPQSYLVDHYRYKLFKDEVPQHRWNAEWVNLRCRLMGLSSPVLRSEEDFDPGSIYHVVADVEYMRYFVSTLLTFQFHKSLCNAAGVTENLHKCCIYNSSAAGAKLKALLSKGSSEHWEDTLFEISGVRHISAQPLLDYFEPLYTLIRAENARNNVTVGWEADCPQPNWYSSLASTTSAGPVSGVSTAVCWIFHLWIGFIAIVLPAVWIDC</sequence>
<feature type="active site" description="Proton donor 2" evidence="7">
    <location>
        <position position="463"/>
    </location>
</feature>
<dbReference type="GO" id="GO:0008237">
    <property type="term" value="F:metallopeptidase activity"/>
    <property type="evidence" value="ECO:0007669"/>
    <property type="project" value="UniProtKB-KW"/>
</dbReference>
<feature type="binding site" evidence="9">
    <location>
        <position position="361"/>
    </location>
    <ligand>
        <name>Zn(2+)</name>
        <dbReference type="ChEBI" id="CHEBI:29105"/>
        <label>1</label>
        <note>catalytic</note>
    </ligand>
</feature>
<evidence type="ECO:0000256" key="9">
    <source>
        <dbReference type="PIRSR" id="PIRSR601548-3"/>
    </source>
</evidence>
<feature type="region of interest" description="Disordered" evidence="14">
    <location>
        <begin position="1"/>
        <end position="23"/>
    </location>
</feature>
<evidence type="ECO:0000256" key="15">
    <source>
        <dbReference type="SAM" id="Phobius"/>
    </source>
</evidence>
<keyword evidence="3 10" id="KW-1015">Disulfide bond</keyword>
<dbReference type="GO" id="GO:0004180">
    <property type="term" value="F:carboxypeptidase activity"/>
    <property type="evidence" value="ECO:0007669"/>
    <property type="project" value="UniProtKB-KW"/>
</dbReference>
<dbReference type="PRINTS" id="PR00791">
    <property type="entry name" value="PEPDIPTASEA"/>
</dbReference>
<evidence type="ECO:0000256" key="2">
    <source>
        <dbReference type="ARBA" id="ARBA00022729"/>
    </source>
</evidence>
<keyword evidence="9 13" id="KW-0862">Zinc</keyword>
<dbReference type="GO" id="GO:0006508">
    <property type="term" value="P:proteolysis"/>
    <property type="evidence" value="ECO:0007669"/>
    <property type="project" value="UniProtKB-KW"/>
</dbReference>
<comment type="cofactor">
    <cofactor evidence="13">
        <name>Zn(2+)</name>
        <dbReference type="ChEBI" id="CHEBI:29105"/>
    </cofactor>
    <text evidence="13">Binds 1 zinc ion per subunit.</text>
</comment>
<feature type="active site" description="Proton donor 1" evidence="5">
    <location>
        <position position="463"/>
    </location>
</feature>
<dbReference type="PANTHER" id="PTHR10514">
    <property type="entry name" value="ANGIOTENSIN-CONVERTING ENZYME"/>
    <property type="match status" value="1"/>
</dbReference>
<comment type="caution">
    <text evidence="12">Lacks conserved residue(s) required for the propagation of feature annotation.</text>
</comment>
<dbReference type="SUPFAM" id="SSF55486">
    <property type="entry name" value="Metalloproteases ('zincins'), catalytic domain"/>
    <property type="match status" value="1"/>
</dbReference>
<keyword evidence="13" id="KW-0378">Hydrolase</keyword>
<evidence type="ECO:0000256" key="6">
    <source>
        <dbReference type="PIRSR" id="PIRSR601548-10"/>
    </source>
</evidence>
<feature type="binding site" evidence="9">
    <location>
        <position position="333"/>
    </location>
    <ligand>
        <name>Zn(2+)</name>
        <dbReference type="ChEBI" id="CHEBI:29105"/>
        <label>1</label>
        <note>catalytic</note>
    </ligand>
</feature>
<evidence type="ECO:0000256" key="12">
    <source>
        <dbReference type="PROSITE-ProRule" id="PRU01355"/>
    </source>
</evidence>
<keyword evidence="16" id="KW-1185">Reference proteome</keyword>
<evidence type="ECO:0000256" key="4">
    <source>
        <dbReference type="ARBA" id="ARBA00023180"/>
    </source>
</evidence>
<feature type="binding site" evidence="11">
    <location>
        <position position="337"/>
    </location>
    <ligand>
        <name>Zn(2+)</name>
        <dbReference type="ChEBI" id="CHEBI:29105"/>
        <label>2</label>
        <note>catalytic</note>
    </ligand>
</feature>
<proteinExistence type="inferred from homology"/>
<reference evidence="17" key="1">
    <citation type="submission" date="2016-11" db="UniProtKB">
        <authorList>
            <consortium name="WormBaseParasite"/>
        </authorList>
    </citation>
    <scope>IDENTIFICATION</scope>
</reference>
<evidence type="ECO:0000256" key="10">
    <source>
        <dbReference type="PIRSR" id="PIRSR601548-4"/>
    </source>
</evidence>
<dbReference type="GO" id="GO:0046872">
    <property type="term" value="F:metal ion binding"/>
    <property type="evidence" value="ECO:0007669"/>
    <property type="project" value="UniProtKB-KW"/>
</dbReference>
<protein>
    <recommendedName>
        <fullName evidence="13">Angiotensin-converting enzyme</fullName>
        <ecNumber evidence="13">3.4.-.-</ecNumber>
    </recommendedName>
</protein>
<feature type="binding site" evidence="8">
    <location>
        <position position="472"/>
    </location>
    <ligand>
        <name>chloride</name>
        <dbReference type="ChEBI" id="CHEBI:17996"/>
        <label>1</label>
    </ligand>
</feature>
<evidence type="ECO:0000256" key="14">
    <source>
        <dbReference type="SAM" id="MobiDB-lite"/>
    </source>
</evidence>
<keyword evidence="9 13" id="KW-0479">Metal-binding</keyword>
<keyword evidence="4 6" id="KW-0325">Glycoprotein</keyword>
<feature type="binding site" evidence="11">
    <location>
        <position position="333"/>
    </location>
    <ligand>
        <name>Zn(2+)</name>
        <dbReference type="ChEBI" id="CHEBI:29105"/>
        <label>2</label>
        <note>catalytic</note>
    </ligand>
</feature>
<keyword evidence="15" id="KW-0472">Membrane</keyword>
<evidence type="ECO:0000313" key="16">
    <source>
        <dbReference type="Proteomes" id="UP000095280"/>
    </source>
</evidence>
<keyword evidence="13" id="KW-0121">Carboxypeptidase</keyword>
<dbReference type="AlphaFoldDB" id="A0A1I8GVA0"/>
<dbReference type="CDD" id="cd06461">
    <property type="entry name" value="M2_ACE"/>
    <property type="match status" value="1"/>
</dbReference>
<dbReference type="WBParaSite" id="maker-uti_cns_0003284-snap-gene-0.6-mRNA-1">
    <property type="protein sequence ID" value="maker-uti_cns_0003284-snap-gene-0.6-mRNA-1"/>
    <property type="gene ID" value="maker-uti_cns_0003284-snap-gene-0.6"/>
</dbReference>
<dbReference type="PANTHER" id="PTHR10514:SF27">
    <property type="entry name" value="ANGIOTENSIN-CONVERTING ENZYME"/>
    <property type="match status" value="1"/>
</dbReference>
<feature type="binding site" evidence="11">
    <location>
        <position position="361"/>
    </location>
    <ligand>
        <name>Zn(2+)</name>
        <dbReference type="ChEBI" id="CHEBI:29105"/>
        <label>2</label>
        <note>catalytic</note>
    </ligand>
</feature>
<keyword evidence="15" id="KW-0812">Transmembrane</keyword>